<dbReference type="EMBL" id="JAFIMR010000003">
    <property type="protein sequence ID" value="KAI1880427.1"/>
    <property type="molecule type" value="Genomic_DNA"/>
</dbReference>
<keyword evidence="2" id="KW-1185">Reference proteome</keyword>
<comment type="caution">
    <text evidence="1">The sequence shown here is derived from an EMBL/GenBank/DDBJ whole genome shotgun (WGS) entry which is preliminary data.</text>
</comment>
<dbReference type="Proteomes" id="UP000829685">
    <property type="component" value="Unassembled WGS sequence"/>
</dbReference>
<protein>
    <submittedName>
        <fullName evidence="1">Uncharacterized protein</fullName>
    </submittedName>
</protein>
<evidence type="ECO:0000313" key="2">
    <source>
        <dbReference type="Proteomes" id="UP000829685"/>
    </source>
</evidence>
<evidence type="ECO:0000313" key="1">
    <source>
        <dbReference type="EMBL" id="KAI1880427.1"/>
    </source>
</evidence>
<gene>
    <name evidence="1" type="ORF">JX265_002048</name>
</gene>
<organism evidence="1 2">
    <name type="scientific">Neoarthrinium moseri</name>
    <dbReference type="NCBI Taxonomy" id="1658444"/>
    <lineage>
        <taxon>Eukaryota</taxon>
        <taxon>Fungi</taxon>
        <taxon>Dikarya</taxon>
        <taxon>Ascomycota</taxon>
        <taxon>Pezizomycotina</taxon>
        <taxon>Sordariomycetes</taxon>
        <taxon>Xylariomycetidae</taxon>
        <taxon>Amphisphaeriales</taxon>
        <taxon>Apiosporaceae</taxon>
        <taxon>Neoarthrinium</taxon>
    </lineage>
</organism>
<name>A0A9Q0AUF5_9PEZI</name>
<reference evidence="1" key="1">
    <citation type="submission" date="2021-03" db="EMBL/GenBank/DDBJ databases">
        <title>Revisited historic fungal species revealed as producer of novel bioactive compounds through whole genome sequencing and comparative genomics.</title>
        <authorList>
            <person name="Vignolle G.A."/>
            <person name="Hochenegger N."/>
            <person name="Mach R.L."/>
            <person name="Mach-Aigner A.R."/>
            <person name="Javad Rahimi M."/>
            <person name="Salim K.A."/>
            <person name="Chan C.M."/>
            <person name="Lim L.B.L."/>
            <person name="Cai F."/>
            <person name="Druzhinina I.S."/>
            <person name="U'Ren J.M."/>
            <person name="Derntl C."/>
        </authorList>
    </citation>
    <scope>NUCLEOTIDE SEQUENCE</scope>
    <source>
        <strain evidence="1">TUCIM 5799</strain>
    </source>
</reference>
<sequence>MPSEPSNKPCHRLSDPAHYPQYIAAQWHLLLRDNRRWSTVFLRGEPDVNIGNQLSASMTTVSFSIFHLVSRSIFNMTTVDDFEIFRVTPEHISTTSITNQLVDVLKAATQDNIYDTLRQPVIENLSSLVQHNCGVLEAARLKGSEGGRVVGLALFKLRFRGPRQPDWTFLATPQQDELHAGIFSDDKTKTRRLVHEATGDPILTSFVESLQSGGKALREIEEDILILEPVFILPEYQHVEGLARELAKSVIRKAVASNIRVITYNRVGQHEHSSPNAIWAGFQPLYEGTRVFVQVDTRETPDWDGPEVVWDHEFQLFGTQYGQTNHYPSSAIDDLG</sequence>
<proteinExistence type="predicted"/>
<accession>A0A9Q0AUF5</accession>
<dbReference type="OrthoDB" id="4723182at2759"/>
<dbReference type="AlphaFoldDB" id="A0A9Q0AUF5"/>